<feature type="compositionally biased region" description="Polar residues" evidence="1">
    <location>
        <begin position="29"/>
        <end position="44"/>
    </location>
</feature>
<dbReference type="EMBL" id="MU839828">
    <property type="protein sequence ID" value="KAK1759908.1"/>
    <property type="molecule type" value="Genomic_DNA"/>
</dbReference>
<dbReference type="Proteomes" id="UP001239445">
    <property type="component" value="Unassembled WGS sequence"/>
</dbReference>
<feature type="region of interest" description="Disordered" evidence="1">
    <location>
        <begin position="1"/>
        <end position="426"/>
    </location>
</feature>
<dbReference type="AlphaFoldDB" id="A0AAJ0BKE7"/>
<organism evidence="2 3">
    <name type="scientific">Echria macrotheca</name>
    <dbReference type="NCBI Taxonomy" id="438768"/>
    <lineage>
        <taxon>Eukaryota</taxon>
        <taxon>Fungi</taxon>
        <taxon>Dikarya</taxon>
        <taxon>Ascomycota</taxon>
        <taxon>Pezizomycotina</taxon>
        <taxon>Sordariomycetes</taxon>
        <taxon>Sordariomycetidae</taxon>
        <taxon>Sordariales</taxon>
        <taxon>Schizotheciaceae</taxon>
        <taxon>Echria</taxon>
    </lineage>
</organism>
<comment type="caution">
    <text evidence="2">The sequence shown here is derived from an EMBL/GenBank/DDBJ whole genome shotgun (WGS) entry which is preliminary data.</text>
</comment>
<feature type="compositionally biased region" description="Polar residues" evidence="1">
    <location>
        <begin position="324"/>
        <end position="334"/>
    </location>
</feature>
<feature type="compositionally biased region" description="Basic and acidic residues" evidence="1">
    <location>
        <begin position="154"/>
        <end position="178"/>
    </location>
</feature>
<reference evidence="2" key="1">
    <citation type="submission" date="2023-06" db="EMBL/GenBank/DDBJ databases">
        <title>Genome-scale phylogeny and comparative genomics of the fungal order Sordariales.</title>
        <authorList>
            <consortium name="Lawrence Berkeley National Laboratory"/>
            <person name="Hensen N."/>
            <person name="Bonometti L."/>
            <person name="Westerberg I."/>
            <person name="Brannstrom I.O."/>
            <person name="Guillou S."/>
            <person name="Cros-Aarteil S."/>
            <person name="Calhoun S."/>
            <person name="Haridas S."/>
            <person name="Kuo A."/>
            <person name="Mondo S."/>
            <person name="Pangilinan J."/>
            <person name="Riley R."/>
            <person name="Labutti K."/>
            <person name="Andreopoulos B."/>
            <person name="Lipzen A."/>
            <person name="Chen C."/>
            <person name="Yanf M."/>
            <person name="Daum C."/>
            <person name="Ng V."/>
            <person name="Clum A."/>
            <person name="Steindorff A."/>
            <person name="Ohm R."/>
            <person name="Martin F."/>
            <person name="Silar P."/>
            <person name="Natvig D."/>
            <person name="Lalanne C."/>
            <person name="Gautier V."/>
            <person name="Ament-Velasquez S.L."/>
            <person name="Kruys A."/>
            <person name="Hutchinson M.I."/>
            <person name="Powell A.J."/>
            <person name="Barry K."/>
            <person name="Miller A.N."/>
            <person name="Grigoriev I.V."/>
            <person name="Debuchy R."/>
            <person name="Gladieux P."/>
            <person name="Thoren M.H."/>
            <person name="Johannesson H."/>
        </authorList>
    </citation>
    <scope>NUCLEOTIDE SEQUENCE</scope>
    <source>
        <strain evidence="2">PSN4</strain>
    </source>
</reference>
<gene>
    <name evidence="2" type="ORF">QBC47DRAFT_373306</name>
</gene>
<feature type="compositionally biased region" description="Basic residues" evidence="1">
    <location>
        <begin position="296"/>
        <end position="310"/>
    </location>
</feature>
<feature type="compositionally biased region" description="Basic and acidic residues" evidence="1">
    <location>
        <begin position="277"/>
        <end position="286"/>
    </location>
</feature>
<feature type="compositionally biased region" description="Basic and acidic residues" evidence="1">
    <location>
        <begin position="195"/>
        <end position="255"/>
    </location>
</feature>
<proteinExistence type="predicted"/>
<evidence type="ECO:0000313" key="2">
    <source>
        <dbReference type="EMBL" id="KAK1759908.1"/>
    </source>
</evidence>
<evidence type="ECO:0000313" key="3">
    <source>
        <dbReference type="Proteomes" id="UP001239445"/>
    </source>
</evidence>
<accession>A0AAJ0BKE7</accession>
<sequence length="426" mass="46108">MDNDQFGGRTDDDLFADDFEPIAPENQIPILTTADSAPVTTSIPPQEKLATETEPAAIPPTQVPKSLAQSRHNRPDKPARPNNHKSNGSSSHPKPAKQPPTNSDKDTLQTPAAPSTAPKAPSAAASAPAKYVSSNTASAVSEARLGSGANPRTKLTEEELSARMEEMRLLNAKTERRFQQTQADESAHAEALLRGQEEARKRRLEEAAKKKAENEDRRRLEEERAKNRERKLNEKKEGGWDEGKNERLAEEDRRGFRSAHGGIRGSLHSGLAGSRYAHAENDDPGEHGNGSSGRARGGRGRGGRGGRGRGGKQLFDPVGDRSQDSYSGSNNDSWATRRDQEKLALGKLANKQEEFPALPSMGNGSKKVEKAVPKYPPQPSSAGKATDKLDTLTASSQPGNFATEIPLSPPIGKWDEEVEAMDARRS</sequence>
<feature type="compositionally biased region" description="Low complexity" evidence="1">
    <location>
        <begin position="110"/>
        <end position="130"/>
    </location>
</feature>
<name>A0AAJ0BKE7_9PEZI</name>
<keyword evidence="3" id="KW-1185">Reference proteome</keyword>
<evidence type="ECO:0000256" key="1">
    <source>
        <dbReference type="SAM" id="MobiDB-lite"/>
    </source>
</evidence>
<protein>
    <submittedName>
        <fullName evidence="2">Uncharacterized protein</fullName>
    </submittedName>
</protein>
<feature type="compositionally biased region" description="Basic and acidic residues" evidence="1">
    <location>
        <begin position="335"/>
        <end position="354"/>
    </location>
</feature>